<protein>
    <submittedName>
        <fullName evidence="3">Electron transporter RnfD</fullName>
    </submittedName>
</protein>
<dbReference type="CDD" id="cd01831">
    <property type="entry name" value="Endoglucanase_E_like"/>
    <property type="match status" value="1"/>
</dbReference>
<dbReference type="InterPro" id="IPR037461">
    <property type="entry name" value="CtCE2-like_dom"/>
</dbReference>
<accession>A0A4P6Y6Y3</accession>
<dbReference type="InterPro" id="IPR013830">
    <property type="entry name" value="SGNH_hydro"/>
</dbReference>
<dbReference type="Gene3D" id="2.60.120.260">
    <property type="entry name" value="Galactose-binding domain-like"/>
    <property type="match status" value="1"/>
</dbReference>
<dbReference type="RefSeq" id="WP_133275744.1">
    <property type="nucleotide sequence ID" value="NZ_CP037933.1"/>
</dbReference>
<dbReference type="Pfam" id="PF13472">
    <property type="entry name" value="Lipase_GDSL_2"/>
    <property type="match status" value="1"/>
</dbReference>
<gene>
    <name evidence="3" type="ORF">E1750_05145</name>
</gene>
<dbReference type="Pfam" id="PF17996">
    <property type="entry name" value="CE2_N"/>
    <property type="match status" value="1"/>
</dbReference>
<organism evidence="3 4">
    <name type="scientific">Flavobacterium nackdongense</name>
    <dbReference type="NCBI Taxonomy" id="2547394"/>
    <lineage>
        <taxon>Bacteria</taxon>
        <taxon>Pseudomonadati</taxon>
        <taxon>Bacteroidota</taxon>
        <taxon>Flavobacteriia</taxon>
        <taxon>Flavobacteriales</taxon>
        <taxon>Flavobacteriaceae</taxon>
        <taxon>Flavobacterium</taxon>
    </lineage>
</organism>
<feature type="domain" description="Carbohydrate esterase 2 N-terminal" evidence="2">
    <location>
        <begin position="35"/>
        <end position="140"/>
    </location>
</feature>
<dbReference type="InterPro" id="IPR036514">
    <property type="entry name" value="SGNH_hydro_sf"/>
</dbReference>
<dbReference type="InterPro" id="IPR052762">
    <property type="entry name" value="PCW_deacetylase/CE"/>
</dbReference>
<dbReference type="OrthoDB" id="9801375at2"/>
<keyword evidence="4" id="KW-1185">Reference proteome</keyword>
<evidence type="ECO:0000259" key="1">
    <source>
        <dbReference type="Pfam" id="PF13472"/>
    </source>
</evidence>
<proteinExistence type="predicted"/>
<dbReference type="PANTHER" id="PTHR37834:SF2">
    <property type="entry name" value="ESTERASE, SGNH HYDROLASE-TYPE"/>
    <property type="match status" value="1"/>
</dbReference>
<dbReference type="Proteomes" id="UP000291124">
    <property type="component" value="Chromosome"/>
</dbReference>
<dbReference type="AlphaFoldDB" id="A0A4P6Y6Y3"/>
<name>A0A4P6Y6Y3_9FLAO</name>
<dbReference type="Gene3D" id="3.40.50.1110">
    <property type="entry name" value="SGNH hydrolase"/>
    <property type="match status" value="1"/>
</dbReference>
<dbReference type="KEGG" id="fnk:E1750_05145"/>
<dbReference type="InterPro" id="IPR040794">
    <property type="entry name" value="CE2_N"/>
</dbReference>
<dbReference type="SUPFAM" id="SSF52266">
    <property type="entry name" value="SGNH hydrolase"/>
    <property type="match status" value="1"/>
</dbReference>
<feature type="domain" description="SGNH hydrolase-type esterase" evidence="1">
    <location>
        <begin position="150"/>
        <end position="320"/>
    </location>
</feature>
<dbReference type="PANTHER" id="PTHR37834">
    <property type="entry name" value="GDSL-LIKE LIPASE/ACYLHYDROLASE DOMAIN PROTEIN (AFU_ORTHOLOGUE AFUA_2G00620)"/>
    <property type="match status" value="1"/>
</dbReference>
<evidence type="ECO:0000259" key="2">
    <source>
        <dbReference type="Pfam" id="PF17996"/>
    </source>
</evidence>
<evidence type="ECO:0000313" key="3">
    <source>
        <dbReference type="EMBL" id="QBN18216.1"/>
    </source>
</evidence>
<dbReference type="EMBL" id="CP037933">
    <property type="protein sequence ID" value="QBN18216.1"/>
    <property type="molecule type" value="Genomic_DNA"/>
</dbReference>
<evidence type="ECO:0000313" key="4">
    <source>
        <dbReference type="Proteomes" id="UP000291124"/>
    </source>
</evidence>
<reference evidence="4" key="1">
    <citation type="submission" date="2019-03" db="EMBL/GenBank/DDBJ databases">
        <title>Flavobacterium sp.</title>
        <authorList>
            <person name="Kim H."/>
        </authorList>
    </citation>
    <scope>NUCLEOTIDE SEQUENCE [LARGE SCALE GENOMIC DNA]</scope>
    <source>
        <strain evidence="4">GS13</strain>
    </source>
</reference>
<dbReference type="GO" id="GO:0052689">
    <property type="term" value="F:carboxylic ester hydrolase activity"/>
    <property type="evidence" value="ECO:0007669"/>
    <property type="project" value="InterPro"/>
</dbReference>
<sequence>MKINLSILILGVILWSNSILAQKKNIPFNHPKIKYEGRIAFKDSAACINWSGSSISLNFKGSEISAILKDADTANYYNVILDDSVISKIQLDTVKRNYVLASGLSEGKHKIQLYKRTEWGKGQTFFYGFVTNENDKIVSPSKPKKKKLEFYGDSISCGYGNEVLNGQDSGTGHFENHYLTYGAITARHFDAQFHCIATSGIGITISWFPTIMSDTYDLTDPHDKNTKWDFDQYSPDVVVINLFQNDSWLVNMPKHEQFKNRFGSEKPKEDFIIKAYENFVKTIRAKYPKASIICALGNMDATKVGSNWPNYIVKAVENLNDKKIYTHFFEYKNTPGHPKVNEQSAMADSLIAFINQKIKW</sequence>